<feature type="compositionally biased region" description="Polar residues" evidence="6">
    <location>
        <begin position="694"/>
        <end position="704"/>
    </location>
</feature>
<evidence type="ECO:0000256" key="3">
    <source>
        <dbReference type="ARBA" id="ARBA00022989"/>
    </source>
</evidence>
<keyword evidence="5" id="KW-0175">Coiled coil</keyword>
<dbReference type="AlphaFoldDB" id="A0AA36E1A0"/>
<organism evidence="9 10">
    <name type="scientific">Lactuca saligna</name>
    <name type="common">Willowleaf lettuce</name>
    <dbReference type="NCBI Taxonomy" id="75948"/>
    <lineage>
        <taxon>Eukaryota</taxon>
        <taxon>Viridiplantae</taxon>
        <taxon>Streptophyta</taxon>
        <taxon>Embryophyta</taxon>
        <taxon>Tracheophyta</taxon>
        <taxon>Spermatophyta</taxon>
        <taxon>Magnoliopsida</taxon>
        <taxon>eudicotyledons</taxon>
        <taxon>Gunneridae</taxon>
        <taxon>Pentapetalae</taxon>
        <taxon>asterids</taxon>
        <taxon>campanulids</taxon>
        <taxon>Asterales</taxon>
        <taxon>Asteraceae</taxon>
        <taxon>Cichorioideae</taxon>
        <taxon>Cichorieae</taxon>
        <taxon>Lactucinae</taxon>
        <taxon>Lactuca</taxon>
    </lineage>
</organism>
<dbReference type="InterPro" id="IPR007656">
    <property type="entry name" value="GTD-bd"/>
</dbReference>
<protein>
    <recommendedName>
        <fullName evidence="8">GTD-binding domain-containing protein</fullName>
    </recommendedName>
</protein>
<comment type="subcellular location">
    <subcellularLocation>
        <location evidence="1">Membrane</location>
        <topology evidence="1">Single-pass membrane protein</topology>
    </subcellularLocation>
</comment>
<feature type="compositionally biased region" description="Polar residues" evidence="6">
    <location>
        <begin position="888"/>
        <end position="897"/>
    </location>
</feature>
<feature type="region of interest" description="Disordered" evidence="6">
    <location>
        <begin position="854"/>
        <end position="904"/>
    </location>
</feature>
<evidence type="ECO:0000313" key="9">
    <source>
        <dbReference type="EMBL" id="CAI9278395.1"/>
    </source>
</evidence>
<dbReference type="InterPro" id="IPR039306">
    <property type="entry name" value="MYOB"/>
</dbReference>
<dbReference type="EMBL" id="OX465080">
    <property type="protein sequence ID" value="CAI9278395.1"/>
    <property type="molecule type" value="Genomic_DNA"/>
</dbReference>
<dbReference type="Pfam" id="PF04576">
    <property type="entry name" value="Zein-binding"/>
    <property type="match status" value="1"/>
</dbReference>
<feature type="region of interest" description="Disordered" evidence="6">
    <location>
        <begin position="594"/>
        <end position="615"/>
    </location>
</feature>
<dbReference type="GO" id="GO:0080115">
    <property type="term" value="F:myosin XI tail binding"/>
    <property type="evidence" value="ECO:0007669"/>
    <property type="project" value="UniProtKB-ARBA"/>
</dbReference>
<evidence type="ECO:0000256" key="2">
    <source>
        <dbReference type="ARBA" id="ARBA00022692"/>
    </source>
</evidence>
<keyword evidence="3 7" id="KW-1133">Transmembrane helix</keyword>
<dbReference type="PROSITE" id="PS51775">
    <property type="entry name" value="GTD_BINDING"/>
    <property type="match status" value="1"/>
</dbReference>
<evidence type="ECO:0000256" key="4">
    <source>
        <dbReference type="ARBA" id="ARBA00023136"/>
    </source>
</evidence>
<feature type="region of interest" description="Disordered" evidence="6">
    <location>
        <begin position="691"/>
        <end position="722"/>
    </location>
</feature>
<keyword evidence="2 7" id="KW-0812">Transmembrane</keyword>
<dbReference type="PANTHER" id="PTHR31448:SF3">
    <property type="entry name" value="MYOSIN-BINDING PROTEIN 2"/>
    <property type="match status" value="1"/>
</dbReference>
<evidence type="ECO:0000313" key="10">
    <source>
        <dbReference type="Proteomes" id="UP001177003"/>
    </source>
</evidence>
<name>A0AA36E1A0_LACSI</name>
<reference evidence="9" key="1">
    <citation type="submission" date="2023-04" db="EMBL/GenBank/DDBJ databases">
        <authorList>
            <person name="Vijverberg K."/>
            <person name="Xiong W."/>
            <person name="Schranz E."/>
        </authorList>
    </citation>
    <scope>NUCLEOTIDE SEQUENCE</scope>
</reference>
<evidence type="ECO:0000256" key="7">
    <source>
        <dbReference type="SAM" id="Phobius"/>
    </source>
</evidence>
<sequence length="1108" mass="127094">MDPTTTVDNHHCRRRPSTTSLLHLSVQHHCPHLSFQHHFSRLCSSTNPMKPIITTLITCEFDDDMEVFKNLEFLNVWLIFNMGVLLVVVFNDRSGWWWSSMAEVGGRRQWQKWLVVAVNGKNGKQCSSETAMAANKFATMLHNNTNRITLILIYAVLEWTLIILLLLNSVFSYLIVNFAQFFGLKPPCFWCARIDKFLESDDNNFQYHLCELHSKEVSHMGFCSIHQKLAESHDMCEDCSSSDLGFQKESRNFVFSKVERIDAIQSDEEDEVNLKCSCCRVNFERKIVNDSSCFVIHPLWNILGNAKKGNSVDDHIEKFVDDDQIESLYVEETNKIDGNEEIETKEAEIEVIRDLNSFEQSLIQFDKGEDLNSHDLHSFIDYSGNQLFPFELSDPKTDEIRTDPEEEDHEFGDFQKAQVNSGEIYDSDHQKTEESSKFSEKTVAYHESLIYFGNAQVVDDEQTQSPVIDTEELQERDLDIHSSEIDDSIQQNTEALSKFSEKTFVSHENLIDFGNEQVAVDEQTQLPPINTEELHESDSNIHSSEIDDSVQQKTEASPKFFEKTVVSHENLIDFGNEKVLIDDKTQLPPINAQELHESDSDIDSSETDDSVHHITKNPSTFSVRTRVSYANLIDFGNEHVTIDEQIQTRSIDVEELQESDSDIHSVHEEDDVSIGTEIPVLDACDEIKQEEHSTNSNILHSDLQNDSEEEKAPETPSSIHSLNPLHRNWLIPEMKESGAEDSFHGSTMSEPVNTAEKLKSALKAERKALQELYTELEEERNASMVAANETMAMINRLQEEKSAMQMEALQYQRMMEEQSEYDQEALQLLNELMMKKEKELELFRKKVSEYESKEKSRVLRGSTKTGTSSISWSHSEDDDGLSIDLEGNQESQHPNQESQHRSPIDSVLDLESSLADFEEERVSILEQLKVLEEKLFTLSDEEDRHFANTIVTEDHYEEIGNYGFNEHVVEYTASGIEKNGKQATVKRLLPLFNANSTLGEDGVTVRNGYENGFYSTKFEDTAITRFELEKKRIDMEEEVDQLYGRLQALEADREFLRHCIGSMNKGDKGMKLLQEILYHLRDLRNVNLRAKNYTENALLLAPTNTQTG</sequence>
<keyword evidence="4 7" id="KW-0472">Membrane</keyword>
<evidence type="ECO:0000256" key="1">
    <source>
        <dbReference type="ARBA" id="ARBA00004167"/>
    </source>
</evidence>
<feature type="compositionally biased region" description="Polar residues" evidence="6">
    <location>
        <begin position="862"/>
        <end position="873"/>
    </location>
</feature>
<feature type="transmembrane region" description="Helical" evidence="7">
    <location>
        <begin position="150"/>
        <end position="176"/>
    </location>
</feature>
<gene>
    <name evidence="9" type="ORF">LSALG_LOCUS18263</name>
</gene>
<evidence type="ECO:0000256" key="5">
    <source>
        <dbReference type="SAM" id="Coils"/>
    </source>
</evidence>
<feature type="domain" description="GTD-binding" evidence="8">
    <location>
        <begin position="753"/>
        <end position="851"/>
    </location>
</feature>
<dbReference type="PANTHER" id="PTHR31448">
    <property type="entry name" value="MYOSIN-BINDING PROTEIN 2"/>
    <property type="match status" value="1"/>
</dbReference>
<feature type="coiled-coil region" evidence="5">
    <location>
        <begin position="752"/>
        <end position="853"/>
    </location>
</feature>
<dbReference type="Proteomes" id="UP001177003">
    <property type="component" value="Chromosome 4"/>
</dbReference>
<feature type="transmembrane region" description="Helical" evidence="7">
    <location>
        <begin position="73"/>
        <end position="91"/>
    </location>
</feature>
<evidence type="ECO:0000259" key="8">
    <source>
        <dbReference type="PROSITE" id="PS51775"/>
    </source>
</evidence>
<accession>A0AA36E1A0</accession>
<evidence type="ECO:0000256" key="6">
    <source>
        <dbReference type="SAM" id="MobiDB-lite"/>
    </source>
</evidence>
<keyword evidence="10" id="KW-1185">Reference proteome</keyword>
<dbReference type="GO" id="GO:0016020">
    <property type="term" value="C:membrane"/>
    <property type="evidence" value="ECO:0007669"/>
    <property type="project" value="UniProtKB-SubCell"/>
</dbReference>
<proteinExistence type="predicted"/>